<dbReference type="KEGG" id="mno:Mnod_6052"/>
<keyword evidence="5" id="KW-0049">Antioxidant</keyword>
<organism evidence="15 16">
    <name type="scientific">Methylobacterium nodulans (strain LMG 21967 / CNCM I-2342 / ORS 2060)</name>
    <dbReference type="NCBI Taxonomy" id="460265"/>
    <lineage>
        <taxon>Bacteria</taxon>
        <taxon>Pseudomonadati</taxon>
        <taxon>Pseudomonadota</taxon>
        <taxon>Alphaproteobacteria</taxon>
        <taxon>Hyphomicrobiales</taxon>
        <taxon>Methylobacteriaceae</taxon>
        <taxon>Methylobacterium</taxon>
    </lineage>
</organism>
<name>B8IU19_METNO</name>
<sequence length="154" mass="16782">MPLNPGDPAPDFSLPATGGETISLTCLKGRKAVLYFYPKDNTSGCTLEAKAFNDLRDAFAAADTVVIGVSPDPMKSHDKFRDKYGLGFPLASDEEKAMLQAYGVWVEKSMYGRKYMGVERTTVLIDRDGRIAEVWPKVKVPGHAEAVLKAAKAL</sequence>
<evidence type="ECO:0000256" key="10">
    <source>
        <dbReference type="ARBA" id="ARBA00038489"/>
    </source>
</evidence>
<gene>
    <name evidence="15" type="ordered locus">Mnod_6052</name>
</gene>
<evidence type="ECO:0000313" key="15">
    <source>
        <dbReference type="EMBL" id="ACL60877.1"/>
    </source>
</evidence>
<dbReference type="InterPro" id="IPR024706">
    <property type="entry name" value="Peroxiredoxin_AhpC-typ"/>
</dbReference>
<dbReference type="InterPro" id="IPR013766">
    <property type="entry name" value="Thioredoxin_domain"/>
</dbReference>
<evidence type="ECO:0000256" key="3">
    <source>
        <dbReference type="ARBA" id="ARBA00013017"/>
    </source>
</evidence>
<dbReference type="PANTHER" id="PTHR42801:SF4">
    <property type="entry name" value="AHPC_TSA FAMILY PROTEIN"/>
    <property type="match status" value="1"/>
</dbReference>
<reference evidence="15 16" key="1">
    <citation type="submission" date="2009-01" db="EMBL/GenBank/DDBJ databases">
        <title>Complete sequence of chromosome of Methylobacterium nodulans ORS 2060.</title>
        <authorList>
            <consortium name="US DOE Joint Genome Institute"/>
            <person name="Lucas S."/>
            <person name="Copeland A."/>
            <person name="Lapidus A."/>
            <person name="Glavina del Rio T."/>
            <person name="Dalin E."/>
            <person name="Tice H."/>
            <person name="Bruce D."/>
            <person name="Goodwin L."/>
            <person name="Pitluck S."/>
            <person name="Sims D."/>
            <person name="Brettin T."/>
            <person name="Detter J.C."/>
            <person name="Han C."/>
            <person name="Larimer F."/>
            <person name="Land M."/>
            <person name="Hauser L."/>
            <person name="Kyrpides N."/>
            <person name="Ivanova N."/>
            <person name="Marx C.J."/>
            <person name="Richardson P."/>
        </authorList>
    </citation>
    <scope>NUCLEOTIDE SEQUENCE [LARGE SCALE GENOMIC DNA]</scope>
    <source>
        <strain evidence="16">LMG 21967 / CNCM I-2342 / ORS 2060</strain>
    </source>
</reference>
<evidence type="ECO:0000256" key="13">
    <source>
        <dbReference type="PIRSR" id="PIRSR000239-1"/>
    </source>
</evidence>
<evidence type="ECO:0000256" key="2">
    <source>
        <dbReference type="ARBA" id="ARBA00011245"/>
    </source>
</evidence>
<keyword evidence="16" id="KW-1185">Reference proteome</keyword>
<dbReference type="EC" id="1.11.1.24" evidence="3"/>
<dbReference type="Gene3D" id="3.40.30.10">
    <property type="entry name" value="Glutaredoxin"/>
    <property type="match status" value="1"/>
</dbReference>
<evidence type="ECO:0000256" key="9">
    <source>
        <dbReference type="ARBA" id="ARBA00032824"/>
    </source>
</evidence>
<dbReference type="GO" id="GO:0045454">
    <property type="term" value="P:cell redox homeostasis"/>
    <property type="evidence" value="ECO:0007669"/>
    <property type="project" value="TreeGrafter"/>
</dbReference>
<dbReference type="HOGENOM" id="CLU_042529_14_1_5"/>
<dbReference type="PIRSF" id="PIRSF000239">
    <property type="entry name" value="AHPC"/>
    <property type="match status" value="1"/>
</dbReference>
<evidence type="ECO:0000256" key="12">
    <source>
        <dbReference type="ARBA" id="ARBA00049091"/>
    </source>
</evidence>
<dbReference type="GO" id="GO:0008379">
    <property type="term" value="F:thioredoxin peroxidase activity"/>
    <property type="evidence" value="ECO:0007669"/>
    <property type="project" value="TreeGrafter"/>
</dbReference>
<evidence type="ECO:0000259" key="14">
    <source>
        <dbReference type="PROSITE" id="PS51352"/>
    </source>
</evidence>
<dbReference type="GO" id="GO:0034599">
    <property type="term" value="P:cellular response to oxidative stress"/>
    <property type="evidence" value="ECO:0007669"/>
    <property type="project" value="TreeGrafter"/>
</dbReference>
<feature type="active site" description="Cysteine sulfenic acid (-SOH) intermediate; for peroxidase activity" evidence="13">
    <location>
        <position position="45"/>
    </location>
</feature>
<comment type="catalytic activity">
    <reaction evidence="12">
        <text>a hydroperoxide + [thioredoxin]-dithiol = an alcohol + [thioredoxin]-disulfide + H2O</text>
        <dbReference type="Rhea" id="RHEA:62620"/>
        <dbReference type="Rhea" id="RHEA-COMP:10698"/>
        <dbReference type="Rhea" id="RHEA-COMP:10700"/>
        <dbReference type="ChEBI" id="CHEBI:15377"/>
        <dbReference type="ChEBI" id="CHEBI:29950"/>
        <dbReference type="ChEBI" id="CHEBI:30879"/>
        <dbReference type="ChEBI" id="CHEBI:35924"/>
        <dbReference type="ChEBI" id="CHEBI:50058"/>
        <dbReference type="EC" id="1.11.1.24"/>
    </reaction>
</comment>
<evidence type="ECO:0000256" key="1">
    <source>
        <dbReference type="ARBA" id="ARBA00003330"/>
    </source>
</evidence>
<evidence type="ECO:0000256" key="4">
    <source>
        <dbReference type="ARBA" id="ARBA00022559"/>
    </source>
</evidence>
<evidence type="ECO:0000256" key="6">
    <source>
        <dbReference type="ARBA" id="ARBA00023002"/>
    </source>
</evidence>
<dbReference type="InterPro" id="IPR050924">
    <property type="entry name" value="Peroxiredoxin_BCP/PrxQ"/>
</dbReference>
<keyword evidence="7" id="KW-1015">Disulfide bond</keyword>
<dbReference type="PANTHER" id="PTHR42801">
    <property type="entry name" value="THIOREDOXIN-DEPENDENT PEROXIDE REDUCTASE"/>
    <property type="match status" value="1"/>
</dbReference>
<dbReference type="FunFam" id="3.40.30.10:FF:000007">
    <property type="entry name" value="Thioredoxin-dependent thiol peroxidase"/>
    <property type="match status" value="1"/>
</dbReference>
<proteinExistence type="inferred from homology"/>
<evidence type="ECO:0000313" key="16">
    <source>
        <dbReference type="Proteomes" id="UP000008207"/>
    </source>
</evidence>
<dbReference type="InterPro" id="IPR036249">
    <property type="entry name" value="Thioredoxin-like_sf"/>
</dbReference>
<evidence type="ECO:0000256" key="11">
    <source>
        <dbReference type="ARBA" id="ARBA00042639"/>
    </source>
</evidence>
<comment type="similarity">
    <text evidence="10">Belongs to the peroxiredoxin family. BCP/PrxQ subfamily.</text>
</comment>
<dbReference type="PROSITE" id="PS51352">
    <property type="entry name" value="THIOREDOXIN_2"/>
    <property type="match status" value="1"/>
</dbReference>
<dbReference type="InterPro" id="IPR000866">
    <property type="entry name" value="AhpC/TSA"/>
</dbReference>
<protein>
    <recommendedName>
        <fullName evidence="3">thioredoxin-dependent peroxiredoxin</fullName>
        <ecNumber evidence="3">1.11.1.24</ecNumber>
    </recommendedName>
    <alternativeName>
        <fullName evidence="9">Thioredoxin peroxidase</fullName>
    </alternativeName>
    <alternativeName>
        <fullName evidence="11">Thioredoxin-dependent peroxiredoxin Bcp</fullName>
    </alternativeName>
</protein>
<evidence type="ECO:0000256" key="7">
    <source>
        <dbReference type="ARBA" id="ARBA00023157"/>
    </source>
</evidence>
<dbReference type="SUPFAM" id="SSF52833">
    <property type="entry name" value="Thioredoxin-like"/>
    <property type="match status" value="1"/>
</dbReference>
<keyword evidence="4" id="KW-0575">Peroxidase</keyword>
<dbReference type="eggNOG" id="COG1225">
    <property type="taxonomic scope" value="Bacteria"/>
</dbReference>
<dbReference type="RefSeq" id="WP_015932470.1">
    <property type="nucleotide sequence ID" value="NC_011894.1"/>
</dbReference>
<keyword evidence="6" id="KW-0560">Oxidoreductase</keyword>
<dbReference type="OrthoDB" id="9812811at2"/>
<dbReference type="CDD" id="cd03017">
    <property type="entry name" value="PRX_BCP"/>
    <property type="match status" value="1"/>
</dbReference>
<comment type="subunit">
    <text evidence="2">Monomer.</text>
</comment>
<accession>B8IU19</accession>
<dbReference type="Pfam" id="PF00578">
    <property type="entry name" value="AhpC-TSA"/>
    <property type="match status" value="1"/>
</dbReference>
<dbReference type="GO" id="GO:0005737">
    <property type="term" value="C:cytoplasm"/>
    <property type="evidence" value="ECO:0007669"/>
    <property type="project" value="TreeGrafter"/>
</dbReference>
<dbReference type="STRING" id="460265.Mnod_6052"/>
<dbReference type="AlphaFoldDB" id="B8IU19"/>
<keyword evidence="8" id="KW-0676">Redox-active center</keyword>
<evidence type="ECO:0000256" key="5">
    <source>
        <dbReference type="ARBA" id="ARBA00022862"/>
    </source>
</evidence>
<evidence type="ECO:0000256" key="8">
    <source>
        <dbReference type="ARBA" id="ARBA00023284"/>
    </source>
</evidence>
<dbReference type="Proteomes" id="UP000008207">
    <property type="component" value="Chromosome"/>
</dbReference>
<comment type="function">
    <text evidence="1">Thiol-specific peroxidase that catalyzes the reduction of hydrogen peroxide and organic hydroperoxides to water and alcohols, respectively. Plays a role in cell protection against oxidative stress by detoxifying peroxides and as sensor of hydrogen peroxide-mediated signaling events.</text>
</comment>
<feature type="domain" description="Thioredoxin" evidence="14">
    <location>
        <begin position="3"/>
        <end position="154"/>
    </location>
</feature>
<dbReference type="EMBL" id="CP001349">
    <property type="protein sequence ID" value="ACL60877.1"/>
    <property type="molecule type" value="Genomic_DNA"/>
</dbReference>